<dbReference type="RefSeq" id="WP_008608050.1">
    <property type="nucleotide sequence ID" value="NZ_ALAB01000020.1"/>
</dbReference>
<dbReference type="Gene3D" id="3.30.420.380">
    <property type="match status" value="1"/>
</dbReference>
<accession>J1Q3J7</accession>
<comment type="caution">
    <text evidence="1">The sequence shown here is derived from an EMBL/GenBank/DDBJ whole genome shotgun (WGS) entry which is preliminary data.</text>
</comment>
<organism evidence="1 2">
    <name type="scientific">Alishewanella aestuarii B11</name>
    <dbReference type="NCBI Taxonomy" id="1197174"/>
    <lineage>
        <taxon>Bacteria</taxon>
        <taxon>Pseudomonadati</taxon>
        <taxon>Pseudomonadota</taxon>
        <taxon>Gammaproteobacteria</taxon>
        <taxon>Alteromonadales</taxon>
        <taxon>Alteromonadaceae</taxon>
        <taxon>Alishewanella</taxon>
    </lineage>
</organism>
<protein>
    <recommendedName>
        <fullName evidence="3">MSHA biogenesis protein MshI</fullName>
    </recommendedName>
</protein>
<evidence type="ECO:0000313" key="1">
    <source>
        <dbReference type="EMBL" id="EJI85693.1"/>
    </source>
</evidence>
<proteinExistence type="predicted"/>
<dbReference type="Proteomes" id="UP000012043">
    <property type="component" value="Unassembled WGS sequence"/>
</dbReference>
<evidence type="ECO:0000313" key="2">
    <source>
        <dbReference type="Proteomes" id="UP000012043"/>
    </source>
</evidence>
<keyword evidence="2" id="KW-1185">Reference proteome</keyword>
<dbReference type="PATRIC" id="fig|1197174.4.peg.1400"/>
<dbReference type="EMBL" id="ALAB01000020">
    <property type="protein sequence ID" value="EJI85693.1"/>
    <property type="molecule type" value="Genomic_DNA"/>
</dbReference>
<evidence type="ECO:0008006" key="3">
    <source>
        <dbReference type="Google" id="ProtNLM"/>
    </source>
</evidence>
<name>J1Q3J7_9ALTE</name>
<gene>
    <name evidence="1" type="ORF">AEST_14310</name>
</gene>
<reference evidence="1 2" key="1">
    <citation type="journal article" date="2012" name="J. Bacteriol.">
        <title>Genome Sequence of Pectin-Degrading Alishewanella aestuarii Strain B11T, Isolated from Tidal Flat Sediment.</title>
        <authorList>
            <person name="Jung J."/>
            <person name="Choi S."/>
            <person name="Chun J."/>
            <person name="Park W."/>
        </authorList>
    </citation>
    <scope>NUCLEOTIDE SEQUENCE [LARGE SCALE GENOMIC DNA]</scope>
    <source>
        <strain evidence="1 2">B11</strain>
    </source>
</reference>
<dbReference type="AlphaFoldDB" id="J1Q3J7"/>
<dbReference type="InterPro" id="IPR043129">
    <property type="entry name" value="ATPase_NBD"/>
</dbReference>
<sequence length="317" mass="35235">MLQQFWRRFSGQAPGVRSLLVLHLQEHQIHLLSARADKLKSGLSAPVSRLVPLQGATVLTALPALLKELPASAVSIVLGPEHYQLLPLDKPNIPAAEMHQALPWLLKDICNLPPEDMQLDYLDMPATAGASAKVNVVVASKGFLQQLCKLLVDAGHQPQQILAEELLSRDLLPSQGPTRLIVQQQPGHEVILKVVRDGQLCFSRHLRGYQQLLKSSSTELQFGLLDNLLLEVQRSMDFIEAQLKLPPVREILLLLAHPQLAELPALFQQAGFNQAKVLTLPDNWQWARQLELPLHWPAIVALHRLQQPVEVTLEAAS</sequence>
<dbReference type="SUPFAM" id="SSF53067">
    <property type="entry name" value="Actin-like ATPase domain"/>
    <property type="match status" value="1"/>
</dbReference>